<name>A0ACA9Y784_9ASCO</name>
<dbReference type="EMBL" id="CALSDN010000004">
    <property type="protein sequence ID" value="CAH6720843.1"/>
    <property type="molecule type" value="Genomic_DNA"/>
</dbReference>
<accession>A0ACA9Y784</accession>
<keyword evidence="2" id="KW-1185">Reference proteome</keyword>
<evidence type="ECO:0000313" key="1">
    <source>
        <dbReference type="EMBL" id="CAH6720843.1"/>
    </source>
</evidence>
<reference evidence="1" key="1">
    <citation type="submission" date="2022-06" db="EMBL/GenBank/DDBJ databases">
        <authorList>
            <person name="Legras J.-L."/>
            <person name="Devillers H."/>
            <person name="Grondin C."/>
        </authorList>
    </citation>
    <scope>NUCLEOTIDE SEQUENCE</scope>
    <source>
        <strain evidence="1">CLIB 1444</strain>
    </source>
</reference>
<organism evidence="1 2">
    <name type="scientific">[Candida] jaroonii</name>
    <dbReference type="NCBI Taxonomy" id="467808"/>
    <lineage>
        <taxon>Eukaryota</taxon>
        <taxon>Fungi</taxon>
        <taxon>Dikarya</taxon>
        <taxon>Ascomycota</taxon>
        <taxon>Saccharomycotina</taxon>
        <taxon>Pichiomycetes</taxon>
        <taxon>Debaryomycetaceae</taxon>
        <taxon>Yamadazyma</taxon>
    </lineage>
</organism>
<gene>
    <name evidence="1" type="ORF">CLIB1444_04S09186</name>
</gene>
<proteinExistence type="predicted"/>
<dbReference type="Proteomes" id="UP001152531">
    <property type="component" value="Unassembled WGS sequence"/>
</dbReference>
<protein>
    <submittedName>
        <fullName evidence="1">Protein Hmf1p</fullName>
    </submittedName>
</protein>
<sequence>MSTKVTNEQLGKPPSFLSQSYIFNGMVFTSGSVGSDSEGKYSSDVVEQTHQAIKNLEEVLIASGSSLKDVMKVLLFITNREDAAKINEVYTSYFPHKPARSCVMVQFPNADIKVELECVATVSK</sequence>
<evidence type="ECO:0000313" key="2">
    <source>
        <dbReference type="Proteomes" id="UP001152531"/>
    </source>
</evidence>
<comment type="caution">
    <text evidence="1">The sequence shown here is derived from an EMBL/GenBank/DDBJ whole genome shotgun (WGS) entry which is preliminary data.</text>
</comment>